<evidence type="ECO:0000313" key="3">
    <source>
        <dbReference type="Proteomes" id="UP000249842"/>
    </source>
</evidence>
<dbReference type="OrthoDB" id="7190223at2"/>
<gene>
    <name evidence="2" type="ORF">DJ021_12560</name>
</gene>
<proteinExistence type="predicted"/>
<evidence type="ECO:0008006" key="4">
    <source>
        <dbReference type="Google" id="ProtNLM"/>
    </source>
</evidence>
<dbReference type="RefSeq" id="WP_111457870.1">
    <property type="nucleotide sequence ID" value="NZ_QFYP01000001.1"/>
</dbReference>
<accession>A0A328B195</accession>
<dbReference type="AlphaFoldDB" id="A0A328B195"/>
<comment type="caution">
    <text evidence="2">The sequence shown here is derived from an EMBL/GenBank/DDBJ whole genome shotgun (WGS) entry which is preliminary data.</text>
</comment>
<keyword evidence="3" id="KW-1185">Reference proteome</keyword>
<feature type="chain" id="PRO_5016323672" description="Secreted protein" evidence="1">
    <location>
        <begin position="22"/>
        <end position="115"/>
    </location>
</feature>
<keyword evidence="1" id="KW-0732">Signal</keyword>
<dbReference type="Proteomes" id="UP000249842">
    <property type="component" value="Unassembled WGS sequence"/>
</dbReference>
<feature type="signal peptide" evidence="1">
    <location>
        <begin position="1"/>
        <end position="21"/>
    </location>
</feature>
<evidence type="ECO:0000313" key="2">
    <source>
        <dbReference type="EMBL" id="RAK60577.1"/>
    </source>
</evidence>
<name>A0A328B195_9CAUL</name>
<reference evidence="3" key="1">
    <citation type="submission" date="2018-05" db="EMBL/GenBank/DDBJ databases">
        <authorList>
            <person name="Li X."/>
        </authorList>
    </citation>
    <scope>NUCLEOTIDE SEQUENCE [LARGE SCALE GENOMIC DNA]</scope>
    <source>
        <strain evidence="3">HKS-05</strain>
    </source>
</reference>
<evidence type="ECO:0000256" key="1">
    <source>
        <dbReference type="SAM" id="SignalP"/>
    </source>
</evidence>
<sequence length="115" mass="11985">MKFAAIALTAASLLTTAAAAAADRTTDLDYLKANRCRGLAAGIGGSVDTSGLDSFIKTEGRGRNPYVVQRAQEEFDKAKRQARSAEARERLSAELAGPCVAYMGSGGAGKDMAVR</sequence>
<protein>
    <recommendedName>
        <fullName evidence="4">Secreted protein</fullName>
    </recommendedName>
</protein>
<organism evidence="2 3">
    <name type="scientific">Phenylobacterium hankyongense</name>
    <dbReference type="NCBI Taxonomy" id="1813876"/>
    <lineage>
        <taxon>Bacteria</taxon>
        <taxon>Pseudomonadati</taxon>
        <taxon>Pseudomonadota</taxon>
        <taxon>Alphaproteobacteria</taxon>
        <taxon>Caulobacterales</taxon>
        <taxon>Caulobacteraceae</taxon>
        <taxon>Phenylobacterium</taxon>
    </lineage>
</organism>
<dbReference type="EMBL" id="QFYP01000001">
    <property type="protein sequence ID" value="RAK60577.1"/>
    <property type="molecule type" value="Genomic_DNA"/>
</dbReference>